<name>A2G2K6_TRIV3</name>
<dbReference type="EMBL" id="DS114288">
    <property type="protein sequence ID" value="EAX88613.1"/>
    <property type="molecule type" value="Genomic_DNA"/>
</dbReference>
<organism evidence="2 3">
    <name type="scientific">Trichomonas vaginalis (strain ATCC PRA-98 / G3)</name>
    <dbReference type="NCBI Taxonomy" id="412133"/>
    <lineage>
        <taxon>Eukaryota</taxon>
        <taxon>Metamonada</taxon>
        <taxon>Parabasalia</taxon>
        <taxon>Trichomonadida</taxon>
        <taxon>Trichomonadidae</taxon>
        <taxon>Trichomonas</taxon>
    </lineage>
</organism>
<evidence type="ECO:0000256" key="1">
    <source>
        <dbReference type="SAM" id="MobiDB-lite"/>
    </source>
</evidence>
<dbReference type="VEuPathDB" id="TrichDB:TVAG_415630"/>
<feature type="compositionally biased region" description="Polar residues" evidence="1">
    <location>
        <begin position="225"/>
        <end position="246"/>
    </location>
</feature>
<feature type="compositionally biased region" description="Basic and acidic residues" evidence="1">
    <location>
        <begin position="283"/>
        <end position="293"/>
    </location>
</feature>
<dbReference type="InParanoid" id="A2G2K6"/>
<feature type="region of interest" description="Disordered" evidence="1">
    <location>
        <begin position="121"/>
        <end position="529"/>
    </location>
</feature>
<feature type="compositionally biased region" description="Polar residues" evidence="1">
    <location>
        <begin position="256"/>
        <end position="265"/>
    </location>
</feature>
<feature type="compositionally biased region" description="Polar residues" evidence="1">
    <location>
        <begin position="298"/>
        <end position="312"/>
    </location>
</feature>
<dbReference type="KEGG" id="tva:4746273"/>
<feature type="compositionally biased region" description="Low complexity" evidence="1">
    <location>
        <begin position="346"/>
        <end position="362"/>
    </location>
</feature>
<dbReference type="OrthoDB" id="10648380at2759"/>
<feature type="compositionally biased region" description="Basic and acidic residues" evidence="1">
    <location>
        <begin position="131"/>
        <end position="164"/>
    </location>
</feature>
<gene>
    <name evidence="2" type="ORF">TVAG_415630</name>
</gene>
<feature type="compositionally biased region" description="Polar residues" evidence="1">
    <location>
        <begin position="383"/>
        <end position="407"/>
    </location>
</feature>
<feature type="compositionally biased region" description="Acidic residues" evidence="1">
    <location>
        <begin position="315"/>
        <end position="337"/>
    </location>
</feature>
<reference evidence="2" key="2">
    <citation type="journal article" date="2007" name="Science">
        <title>Draft genome sequence of the sexually transmitted pathogen Trichomonas vaginalis.</title>
        <authorList>
            <person name="Carlton J.M."/>
            <person name="Hirt R.P."/>
            <person name="Silva J.C."/>
            <person name="Delcher A.L."/>
            <person name="Schatz M."/>
            <person name="Zhao Q."/>
            <person name="Wortman J.R."/>
            <person name="Bidwell S.L."/>
            <person name="Alsmark U.C.M."/>
            <person name="Besteiro S."/>
            <person name="Sicheritz-Ponten T."/>
            <person name="Noel C.J."/>
            <person name="Dacks J.B."/>
            <person name="Foster P.G."/>
            <person name="Simillion C."/>
            <person name="Van de Peer Y."/>
            <person name="Miranda-Saavedra D."/>
            <person name="Barton G.J."/>
            <person name="Westrop G.D."/>
            <person name="Mueller S."/>
            <person name="Dessi D."/>
            <person name="Fiori P.L."/>
            <person name="Ren Q."/>
            <person name="Paulsen I."/>
            <person name="Zhang H."/>
            <person name="Bastida-Corcuera F.D."/>
            <person name="Simoes-Barbosa A."/>
            <person name="Brown M.T."/>
            <person name="Hayes R.D."/>
            <person name="Mukherjee M."/>
            <person name="Okumura C.Y."/>
            <person name="Schneider R."/>
            <person name="Smith A.J."/>
            <person name="Vanacova S."/>
            <person name="Villalvazo M."/>
            <person name="Haas B.J."/>
            <person name="Pertea M."/>
            <person name="Feldblyum T.V."/>
            <person name="Utterback T.R."/>
            <person name="Shu C.L."/>
            <person name="Osoegawa K."/>
            <person name="de Jong P.J."/>
            <person name="Hrdy I."/>
            <person name="Horvathova L."/>
            <person name="Zubacova Z."/>
            <person name="Dolezal P."/>
            <person name="Malik S.B."/>
            <person name="Logsdon J.M. Jr."/>
            <person name="Henze K."/>
            <person name="Gupta A."/>
            <person name="Wang C.C."/>
            <person name="Dunne R.L."/>
            <person name="Upcroft J.A."/>
            <person name="Upcroft P."/>
            <person name="White O."/>
            <person name="Salzberg S.L."/>
            <person name="Tang P."/>
            <person name="Chiu C.-H."/>
            <person name="Lee Y.-S."/>
            <person name="Embley T.M."/>
            <person name="Coombs G.H."/>
            <person name="Mottram J.C."/>
            <person name="Tachezy J."/>
            <person name="Fraser-Liggett C.M."/>
            <person name="Johnson P.J."/>
        </authorList>
    </citation>
    <scope>NUCLEOTIDE SEQUENCE [LARGE SCALE GENOMIC DNA]</scope>
    <source>
        <strain evidence="2">G3</strain>
    </source>
</reference>
<evidence type="ECO:0000313" key="2">
    <source>
        <dbReference type="EMBL" id="EAX88613.1"/>
    </source>
</evidence>
<protein>
    <submittedName>
        <fullName evidence="2">Uncharacterized protein</fullName>
    </submittedName>
</protein>
<feature type="compositionally biased region" description="Polar residues" evidence="1">
    <location>
        <begin position="511"/>
        <end position="521"/>
    </location>
</feature>
<feature type="region of interest" description="Disordered" evidence="1">
    <location>
        <begin position="86"/>
        <end position="109"/>
    </location>
</feature>
<dbReference type="AlphaFoldDB" id="A2G2K6"/>
<dbReference type="VEuPathDB" id="TrichDB:TVAGG3_0327410"/>
<keyword evidence="3" id="KW-1185">Reference proteome</keyword>
<proteinExistence type="predicted"/>
<feature type="compositionally biased region" description="Acidic residues" evidence="1">
    <location>
        <begin position="209"/>
        <end position="222"/>
    </location>
</feature>
<accession>A2G2K6</accession>
<reference evidence="2" key="1">
    <citation type="submission" date="2006-10" db="EMBL/GenBank/DDBJ databases">
        <authorList>
            <person name="Amadeo P."/>
            <person name="Zhao Q."/>
            <person name="Wortman J."/>
            <person name="Fraser-Liggett C."/>
            <person name="Carlton J."/>
        </authorList>
    </citation>
    <scope>NUCLEOTIDE SEQUENCE</scope>
    <source>
        <strain evidence="2">G3</strain>
    </source>
</reference>
<dbReference type="Proteomes" id="UP000001542">
    <property type="component" value="Unassembled WGS sequence"/>
</dbReference>
<sequence>MSSEVGSTLSTPFVFLRPKNRRDVPPKKALMTATIQSLLKVACRLFKNYGEVKAIYTESGELVQEISQIIPSATYYVTSISPDFSETQDNTAVANSPAKSENPQSPGKIRATTSYNLLFGSGTEFTPEYRQQQEEQIRREEEQRANEEKAEKERQQKLAEKANQERQQQFLKKFTNKKAEERRLTKASRASNAKRESTASESQNKPSVLEDEYDDYYYDDDYNSPIKSQQAGKSTKSSGKRQQLITPDQLRKKNAASKQKSNIPSAQKRASDTTALISTKKPKFSDKPRRQTDAPRLQKNSQASSRQSSTLDPQDYYDDDYYDDDYYDDDYYDDEYYDYVSPKRGQSQPSQKSKVSSGSKNSNTPTRSKMSAGQSPKKGRGSEASQRPGKQTSQNKPPKQRAYSTANVVYDEDEDEILNPREKSSRSPTNKTNRRGSPKRAMTDAYEAPQNDEEDELMVARERGINSPGKSHNRRKSPSKRSSSATNKDSNDDGFESIPSSRNKFDRTPNSKDQYLNQSQKRSSKVNIIDEEEDQFEFEAEKKPAAKGNTDSDEAALARSQEILEMDEMNDQFIFEENGSRTSSLEMLLKEMLNIEEIPQPFVKALKAMKARDRNFIKTTPFLECLQEENWFRLNMNLVRQQLPVDSHISMIELLKTHAIKNIAKHRFAIPGGSSYQIKTAIVGPRHSGKSTFLSIYAESLLCDLVATNMYKKTFVFAVNVLAIRGFCSTFEGLYTTIIDLCIDYLAAQRPLVTEYIPQIRKLFTNVVKTAKSFPSIPISSKLYQDQPLFAQALCKIAKTVWMIFNDETALTQFLTTVFMLPRMFATAAGFSDVLFIIDNFDYASFDINDDTKFTKSNKVFTVEEYWKFSLRNSNFVISCESDDRFYTILEPLIDGGVDLSNGIDFVSTIGMSDDNDDGVVIKVDIEGLKRPFTFTRAHCGGVVAFLHTWEELNEEFTNYEMTEEDSIEKEEMKLMLVSLTQTVIDDLFVNPNPASEEEARQNAILVTGVRRDVH</sequence>
<feature type="compositionally biased region" description="Polar residues" evidence="1">
    <location>
        <begin position="363"/>
        <end position="374"/>
    </location>
</feature>
<dbReference type="RefSeq" id="XP_001301543.1">
    <property type="nucleotide sequence ID" value="XM_001301542.1"/>
</dbReference>
<evidence type="ECO:0000313" key="3">
    <source>
        <dbReference type="Proteomes" id="UP000001542"/>
    </source>
</evidence>